<accession>A0A261EPZ9</accession>
<dbReference type="InterPro" id="IPR022687">
    <property type="entry name" value="HTH_DTXR"/>
</dbReference>
<evidence type="ECO:0000256" key="8">
    <source>
        <dbReference type="ARBA" id="ARBA00023159"/>
    </source>
</evidence>
<dbReference type="RefSeq" id="WP_094723203.1">
    <property type="nucleotide sequence ID" value="NZ_MWWS01000007.1"/>
</dbReference>
<evidence type="ECO:0000256" key="5">
    <source>
        <dbReference type="ARBA" id="ARBA00022491"/>
    </source>
</evidence>
<proteinExistence type="inferred from homology"/>
<comment type="similarity">
    <text evidence="2">Belongs to the DtxR/MntR family.</text>
</comment>
<dbReference type="Proteomes" id="UP000216004">
    <property type="component" value="Unassembled WGS sequence"/>
</dbReference>
<dbReference type="InterPro" id="IPR036390">
    <property type="entry name" value="WH_DNA-bd_sf"/>
</dbReference>
<dbReference type="GO" id="GO:0045892">
    <property type="term" value="P:negative regulation of DNA-templated transcription"/>
    <property type="evidence" value="ECO:0007669"/>
    <property type="project" value="TreeGrafter"/>
</dbReference>
<organism evidence="13 14">
    <name type="scientific">Bombiscardovia coagulans</name>
    <dbReference type="NCBI Taxonomy" id="686666"/>
    <lineage>
        <taxon>Bacteria</taxon>
        <taxon>Bacillati</taxon>
        <taxon>Actinomycetota</taxon>
        <taxon>Actinomycetes</taxon>
        <taxon>Bifidobacteriales</taxon>
        <taxon>Bifidobacteriaceae</taxon>
        <taxon>Bombiscardovia</taxon>
    </lineage>
</organism>
<protein>
    <recommendedName>
        <fullName evidence="11">Manganese transport regulator</fullName>
    </recommendedName>
</protein>
<evidence type="ECO:0000256" key="6">
    <source>
        <dbReference type="ARBA" id="ARBA00023015"/>
    </source>
</evidence>
<dbReference type="InterPro" id="IPR007167">
    <property type="entry name" value="Fe-transptr_FeoA-like"/>
</dbReference>
<name>A0A261EPZ9_9BIFI</name>
<dbReference type="Pfam" id="PF04023">
    <property type="entry name" value="FeoA"/>
    <property type="match status" value="1"/>
</dbReference>
<keyword evidence="4" id="KW-0963">Cytoplasm</keyword>
<evidence type="ECO:0000313" key="13">
    <source>
        <dbReference type="EMBL" id="OZG48930.1"/>
    </source>
</evidence>
<evidence type="ECO:0000259" key="12">
    <source>
        <dbReference type="PROSITE" id="PS50944"/>
    </source>
</evidence>
<dbReference type="InterPro" id="IPR036388">
    <property type="entry name" value="WH-like_DNA-bd_sf"/>
</dbReference>
<evidence type="ECO:0000256" key="7">
    <source>
        <dbReference type="ARBA" id="ARBA00023125"/>
    </source>
</evidence>
<dbReference type="InterPro" id="IPR050536">
    <property type="entry name" value="DtxR_MntR_Metal-Reg"/>
</dbReference>
<sequence length="240" mass="26820">MTLEELSANSQDYLKIIWDLQEWDSRPIQPSALANRVGVKLSTVSGAMARLTTAGLVEHQPYGGVTLTDKGRKYAIKMVRRHRLIETFLVQKLGYSWDEVHEEAESLEHAVSDRMIERVDALLGHPDRDPHGDPIPSSEGILPDRTNSVPLSAVPEHAIVRVDRVSDEDSEMLRYLQSQQVNVGSLLRVGSQAPYSDAITVIPLDQDYKEVGKPSLVFGSQVADRIRVCEISDRQPLTKE</sequence>
<dbReference type="GO" id="GO:0003677">
    <property type="term" value="F:DNA binding"/>
    <property type="evidence" value="ECO:0007669"/>
    <property type="project" value="UniProtKB-KW"/>
</dbReference>
<keyword evidence="14" id="KW-1185">Reference proteome</keyword>
<evidence type="ECO:0000256" key="2">
    <source>
        <dbReference type="ARBA" id="ARBA00007871"/>
    </source>
</evidence>
<keyword evidence="7" id="KW-0238">DNA-binding</keyword>
<dbReference type="Pfam" id="PF02742">
    <property type="entry name" value="Fe_dep_repr_C"/>
    <property type="match status" value="1"/>
</dbReference>
<dbReference type="GO" id="GO:0005737">
    <property type="term" value="C:cytoplasm"/>
    <property type="evidence" value="ECO:0007669"/>
    <property type="project" value="UniProtKB-SubCell"/>
</dbReference>
<dbReference type="GO" id="GO:0046983">
    <property type="term" value="F:protein dimerization activity"/>
    <property type="evidence" value="ECO:0007669"/>
    <property type="project" value="InterPro"/>
</dbReference>
<keyword evidence="5" id="KW-0678">Repressor</keyword>
<keyword evidence="6" id="KW-0805">Transcription regulation</keyword>
<dbReference type="SMART" id="SM00899">
    <property type="entry name" value="FeoA"/>
    <property type="match status" value="1"/>
</dbReference>
<dbReference type="InterPro" id="IPR001367">
    <property type="entry name" value="Fe_dep_repressor"/>
</dbReference>
<dbReference type="PANTHER" id="PTHR33238">
    <property type="entry name" value="IRON (METAL) DEPENDENT REPRESSOR, DTXR FAMILY"/>
    <property type="match status" value="1"/>
</dbReference>
<gene>
    <name evidence="13" type="ORF">BOCO_1166</name>
</gene>
<dbReference type="InterPro" id="IPR036421">
    <property type="entry name" value="Fe_dep_repressor_sf"/>
</dbReference>
<dbReference type="Gene3D" id="1.10.10.10">
    <property type="entry name" value="Winged helix-like DNA-binding domain superfamily/Winged helix DNA-binding domain"/>
    <property type="match status" value="1"/>
</dbReference>
<comment type="caution">
    <text evidence="13">The sequence shown here is derived from an EMBL/GenBank/DDBJ whole genome shotgun (WGS) entry which is preliminary data.</text>
</comment>
<dbReference type="AlphaFoldDB" id="A0A261EPZ9"/>
<evidence type="ECO:0000256" key="9">
    <source>
        <dbReference type="ARBA" id="ARBA00023163"/>
    </source>
</evidence>
<comment type="subunit">
    <text evidence="3">Homodimer.</text>
</comment>
<dbReference type="InterPro" id="IPR038157">
    <property type="entry name" value="FeoA_core_dom"/>
</dbReference>
<keyword evidence="8" id="KW-0010">Activator</keyword>
<dbReference type="SMART" id="SM00529">
    <property type="entry name" value="HTH_DTXR"/>
    <property type="match status" value="1"/>
</dbReference>
<reference evidence="13 14" key="1">
    <citation type="journal article" date="2017" name="BMC Genomics">
        <title>Comparative genomic and phylogenomic analyses of the Bifidobacteriaceae family.</title>
        <authorList>
            <person name="Lugli G.A."/>
            <person name="Milani C."/>
            <person name="Turroni F."/>
            <person name="Duranti S."/>
            <person name="Mancabelli L."/>
            <person name="Mangifesta M."/>
            <person name="Ferrario C."/>
            <person name="Modesto M."/>
            <person name="Mattarelli P."/>
            <person name="Jiri K."/>
            <person name="van Sinderen D."/>
            <person name="Ventura M."/>
        </authorList>
    </citation>
    <scope>NUCLEOTIDE SEQUENCE [LARGE SCALE GENOMIC DNA]</scope>
    <source>
        <strain evidence="13 14">DSM 22924</strain>
    </source>
</reference>
<evidence type="ECO:0000256" key="10">
    <source>
        <dbReference type="ARBA" id="ARBA00023211"/>
    </source>
</evidence>
<keyword evidence="10" id="KW-0464">Manganese</keyword>
<feature type="domain" description="HTH dtxR-type" evidence="12">
    <location>
        <begin position="6"/>
        <end position="68"/>
    </location>
</feature>
<evidence type="ECO:0000256" key="3">
    <source>
        <dbReference type="ARBA" id="ARBA00011738"/>
    </source>
</evidence>
<dbReference type="GO" id="GO:0003700">
    <property type="term" value="F:DNA-binding transcription factor activity"/>
    <property type="evidence" value="ECO:0007669"/>
    <property type="project" value="InterPro"/>
</dbReference>
<dbReference type="PROSITE" id="PS50944">
    <property type="entry name" value="HTH_DTXR"/>
    <property type="match status" value="1"/>
</dbReference>
<dbReference type="OrthoDB" id="9791355at2"/>
<dbReference type="PANTHER" id="PTHR33238:SF11">
    <property type="entry name" value="TRANSCRIPTIONAL REGULATOR MNTR"/>
    <property type="match status" value="1"/>
</dbReference>
<dbReference type="EMBL" id="MWWS01000007">
    <property type="protein sequence ID" value="OZG48930.1"/>
    <property type="molecule type" value="Genomic_DNA"/>
</dbReference>
<keyword evidence="9" id="KW-0804">Transcription</keyword>
<evidence type="ECO:0000313" key="14">
    <source>
        <dbReference type="Proteomes" id="UP000216004"/>
    </source>
</evidence>
<dbReference type="FunFam" id="1.10.60.10:FF:000004">
    <property type="entry name" value="DtxR family transcriptional regulator"/>
    <property type="match status" value="1"/>
</dbReference>
<evidence type="ECO:0000256" key="1">
    <source>
        <dbReference type="ARBA" id="ARBA00004496"/>
    </source>
</evidence>
<dbReference type="SUPFAM" id="SSF46785">
    <property type="entry name" value="Winged helix' DNA-binding domain"/>
    <property type="match status" value="1"/>
</dbReference>
<comment type="subcellular location">
    <subcellularLocation>
        <location evidence="1">Cytoplasm</location>
    </subcellularLocation>
</comment>
<dbReference type="Pfam" id="PF01325">
    <property type="entry name" value="Fe_dep_repress"/>
    <property type="match status" value="1"/>
</dbReference>
<evidence type="ECO:0000256" key="11">
    <source>
        <dbReference type="ARBA" id="ARBA00032593"/>
    </source>
</evidence>
<dbReference type="GO" id="GO:0046914">
    <property type="term" value="F:transition metal ion binding"/>
    <property type="evidence" value="ECO:0007669"/>
    <property type="project" value="InterPro"/>
</dbReference>
<evidence type="ECO:0000256" key="4">
    <source>
        <dbReference type="ARBA" id="ARBA00022490"/>
    </source>
</evidence>
<dbReference type="SUPFAM" id="SSF47979">
    <property type="entry name" value="Iron-dependent repressor protein, dimerization domain"/>
    <property type="match status" value="1"/>
</dbReference>
<dbReference type="InterPro" id="IPR022689">
    <property type="entry name" value="Iron_dep_repressor"/>
</dbReference>
<dbReference type="Gene3D" id="2.30.30.90">
    <property type="match status" value="1"/>
</dbReference>
<dbReference type="Gene3D" id="1.10.60.10">
    <property type="entry name" value="Iron dependent repressor, metal binding and dimerisation domain"/>
    <property type="match status" value="1"/>
</dbReference>